<feature type="domain" description="DDH" evidence="7">
    <location>
        <begin position="143"/>
        <end position="268"/>
    </location>
</feature>
<dbReference type="NCBIfam" id="TIGR00644">
    <property type="entry name" value="recJ"/>
    <property type="match status" value="1"/>
</dbReference>
<dbReference type="Pfam" id="PF01368">
    <property type="entry name" value="DHH"/>
    <property type="match status" value="1"/>
</dbReference>
<evidence type="ECO:0000256" key="2">
    <source>
        <dbReference type="ARBA" id="ARBA00019841"/>
    </source>
</evidence>
<gene>
    <name evidence="10" type="ORF">SAMN02746062_02040</name>
</gene>
<dbReference type="EMBL" id="OCNF01000024">
    <property type="protein sequence ID" value="SOD70249.1"/>
    <property type="molecule type" value="Genomic_DNA"/>
</dbReference>
<keyword evidence="3" id="KW-0540">Nuclease</keyword>
<dbReference type="SUPFAM" id="SSF64182">
    <property type="entry name" value="DHH phosphoesterases"/>
    <property type="match status" value="1"/>
</dbReference>
<evidence type="ECO:0000256" key="5">
    <source>
        <dbReference type="ARBA" id="ARBA00022839"/>
    </source>
</evidence>
<evidence type="ECO:0000256" key="1">
    <source>
        <dbReference type="ARBA" id="ARBA00005915"/>
    </source>
</evidence>
<evidence type="ECO:0000256" key="6">
    <source>
        <dbReference type="SAM" id="MobiDB-lite"/>
    </source>
</evidence>
<dbReference type="PANTHER" id="PTHR30255">
    <property type="entry name" value="SINGLE-STRANDED-DNA-SPECIFIC EXONUCLEASE RECJ"/>
    <property type="match status" value="1"/>
</dbReference>
<proteinExistence type="inferred from homology"/>
<sequence length="667" mass="73390">MGNNIGATTNLFPPPQAGEGIGLWQFSGSLKQNKKLKNGANYTRKPLFRQPEPHFAVKCAFLFSPAIMSYQKHIATRPVNPQLQAELEQAGAPPLLAQLYAARQVASADELQDGLAQLIPFTELTHCTAAAQRLAQAIEQQEKIIVIADYDADGATACTVAMKGLQSMGAVVDFFVPNRFEHGYGLTPELADIAKNLGADLILTVDNGISSREGVERAKILGMDTVVTDHHHAGDSVPDCIIVNPNQRGCTFPSKNLAGVGVIFYVLIALRAELRSRGFFSGSLKNTPSPSGRGQNANHAPLPSPLPRGEGIKGIFPEPKLDKLLDLVALGTVADVVPLDHNNRILVSQGLKRIRAGQMSHGVQALFRAARRDWRKAQPFDMGFGLAPRINAAGRLDDMSVGIACLLADNLETAQQIANELNDLNHTRQEIEQDMLQNVLALCPDRLPETQTTLSVYHDSFHQGVVGIVASRLKDRFYRPVFVFAPSGNGEIRGSGRSIAGVHLRDVLDLIAKRCPDMIIKFGGHAMAAGLTMVAHRFEEFCQQFEEVVQSLVDEAILSQTYLTDGSLNVRDINLQQAALINNQVWGQGFPAPTFNDEFTVVRQQFMGAEKKHKKAWVQKDGCEFEAVFWRCEDELPEKIRVVYRPTVNEWQGNVDLQLYVDYWESA</sequence>
<dbReference type="PANTHER" id="PTHR30255:SF2">
    <property type="entry name" value="SINGLE-STRANDED-DNA-SPECIFIC EXONUCLEASE RECJ"/>
    <property type="match status" value="1"/>
</dbReference>
<evidence type="ECO:0000259" key="9">
    <source>
        <dbReference type="Pfam" id="PF17768"/>
    </source>
</evidence>
<dbReference type="InterPro" id="IPR038763">
    <property type="entry name" value="DHH_sf"/>
</dbReference>
<reference evidence="10 11" key="1">
    <citation type="submission" date="2017-09" db="EMBL/GenBank/DDBJ databases">
        <authorList>
            <person name="Ehlers B."/>
            <person name="Leendertz F.H."/>
        </authorList>
    </citation>
    <scope>NUCLEOTIDE SEQUENCE [LARGE SCALE GENOMIC DNA]</scope>
    <source>
        <strain evidence="10 11">DSM 16848</strain>
    </source>
</reference>
<dbReference type="InterPro" id="IPR004610">
    <property type="entry name" value="RecJ"/>
</dbReference>
<dbReference type="InterPro" id="IPR003156">
    <property type="entry name" value="DHHA1_dom"/>
</dbReference>
<evidence type="ECO:0000259" key="7">
    <source>
        <dbReference type="Pfam" id="PF01368"/>
    </source>
</evidence>
<feature type="region of interest" description="Disordered" evidence="6">
    <location>
        <begin position="285"/>
        <end position="306"/>
    </location>
</feature>
<keyword evidence="5 10" id="KW-0269">Exonuclease</keyword>
<feature type="domain" description="RecJ OB" evidence="9">
    <location>
        <begin position="564"/>
        <end position="662"/>
    </location>
</feature>
<evidence type="ECO:0000256" key="3">
    <source>
        <dbReference type="ARBA" id="ARBA00022722"/>
    </source>
</evidence>
<dbReference type="GO" id="GO:0008409">
    <property type="term" value="F:5'-3' exonuclease activity"/>
    <property type="evidence" value="ECO:0007669"/>
    <property type="project" value="InterPro"/>
</dbReference>
<dbReference type="Proteomes" id="UP000219669">
    <property type="component" value="Unassembled WGS sequence"/>
</dbReference>
<keyword evidence="11" id="KW-1185">Reference proteome</keyword>
<comment type="similarity">
    <text evidence="1">Belongs to the RecJ family.</text>
</comment>
<dbReference type="GO" id="GO:0006281">
    <property type="term" value="P:DNA repair"/>
    <property type="evidence" value="ECO:0007669"/>
    <property type="project" value="InterPro"/>
</dbReference>
<dbReference type="Pfam" id="PF02272">
    <property type="entry name" value="DHHA1"/>
    <property type="match status" value="1"/>
</dbReference>
<dbReference type="InterPro" id="IPR001667">
    <property type="entry name" value="DDH_dom"/>
</dbReference>
<dbReference type="GO" id="GO:0003676">
    <property type="term" value="F:nucleic acid binding"/>
    <property type="evidence" value="ECO:0007669"/>
    <property type="project" value="InterPro"/>
</dbReference>
<dbReference type="Gene3D" id="3.90.1640.30">
    <property type="match status" value="1"/>
</dbReference>
<evidence type="ECO:0000259" key="8">
    <source>
        <dbReference type="Pfam" id="PF02272"/>
    </source>
</evidence>
<dbReference type="AlphaFoldDB" id="A0A286EHF1"/>
<dbReference type="InterPro" id="IPR051673">
    <property type="entry name" value="SSDNA_exonuclease_RecJ"/>
</dbReference>
<dbReference type="Pfam" id="PF17768">
    <property type="entry name" value="RecJ_OB"/>
    <property type="match status" value="1"/>
</dbReference>
<keyword evidence="4" id="KW-0378">Hydrolase</keyword>
<evidence type="ECO:0000313" key="11">
    <source>
        <dbReference type="Proteomes" id="UP000219669"/>
    </source>
</evidence>
<evidence type="ECO:0000256" key="4">
    <source>
        <dbReference type="ARBA" id="ARBA00022801"/>
    </source>
</evidence>
<evidence type="ECO:0000313" key="10">
    <source>
        <dbReference type="EMBL" id="SOD70249.1"/>
    </source>
</evidence>
<name>A0A286EHF1_9NEIS</name>
<organism evidence="10 11">
    <name type="scientific">Alysiella filiformis DSM 16848</name>
    <dbReference type="NCBI Taxonomy" id="1120981"/>
    <lineage>
        <taxon>Bacteria</taxon>
        <taxon>Pseudomonadati</taxon>
        <taxon>Pseudomonadota</taxon>
        <taxon>Betaproteobacteria</taxon>
        <taxon>Neisseriales</taxon>
        <taxon>Neisseriaceae</taxon>
        <taxon>Alysiella</taxon>
    </lineage>
</organism>
<dbReference type="InterPro" id="IPR041122">
    <property type="entry name" value="RecJ_OB"/>
</dbReference>
<dbReference type="GO" id="GO:0006310">
    <property type="term" value="P:DNA recombination"/>
    <property type="evidence" value="ECO:0007669"/>
    <property type="project" value="InterPro"/>
</dbReference>
<feature type="domain" description="DHHA1" evidence="8">
    <location>
        <begin position="456"/>
        <end position="550"/>
    </location>
</feature>
<accession>A0A286EHF1</accession>
<feature type="compositionally biased region" description="Polar residues" evidence="6">
    <location>
        <begin position="285"/>
        <end position="298"/>
    </location>
</feature>
<protein>
    <recommendedName>
        <fullName evidence="2">Single-stranded-DNA-specific exonuclease RecJ</fullName>
    </recommendedName>
</protein>
<dbReference type="Gene3D" id="3.10.310.30">
    <property type="match status" value="1"/>
</dbReference>